<dbReference type="EMBL" id="BEGY01000036">
    <property type="protein sequence ID" value="GAX78837.1"/>
    <property type="molecule type" value="Genomic_DNA"/>
</dbReference>
<feature type="compositionally biased region" description="Low complexity" evidence="1">
    <location>
        <begin position="140"/>
        <end position="150"/>
    </location>
</feature>
<evidence type="ECO:0000313" key="2">
    <source>
        <dbReference type="EMBL" id="GAX78837.1"/>
    </source>
</evidence>
<dbReference type="Proteomes" id="UP000232323">
    <property type="component" value="Unassembled WGS sequence"/>
</dbReference>
<dbReference type="OrthoDB" id="10589069at2759"/>
<accession>A0A250X6Y6</accession>
<name>A0A250X6Y6_9CHLO</name>
<feature type="region of interest" description="Disordered" evidence="1">
    <location>
        <begin position="100"/>
        <end position="150"/>
    </location>
</feature>
<keyword evidence="3" id="KW-1185">Reference proteome</keyword>
<comment type="caution">
    <text evidence="2">The sequence shown here is derived from an EMBL/GenBank/DDBJ whole genome shotgun (WGS) entry which is preliminary data.</text>
</comment>
<protein>
    <submittedName>
        <fullName evidence="2">Uncharacterized protein</fullName>
    </submittedName>
</protein>
<gene>
    <name evidence="2" type="ORF">CEUSTIGMA_g6274.t1</name>
</gene>
<proteinExistence type="predicted"/>
<reference evidence="2 3" key="1">
    <citation type="submission" date="2017-08" db="EMBL/GenBank/DDBJ databases">
        <title>Acidophilic green algal genome provides insights into adaptation to an acidic environment.</title>
        <authorList>
            <person name="Hirooka S."/>
            <person name="Hirose Y."/>
            <person name="Kanesaki Y."/>
            <person name="Higuchi S."/>
            <person name="Fujiwara T."/>
            <person name="Onuma R."/>
            <person name="Era A."/>
            <person name="Ohbayashi R."/>
            <person name="Uzuka A."/>
            <person name="Nozaki H."/>
            <person name="Yoshikawa H."/>
            <person name="Miyagishima S.Y."/>
        </authorList>
    </citation>
    <scope>NUCLEOTIDE SEQUENCE [LARGE SCALE GENOMIC DNA]</scope>
    <source>
        <strain evidence="2 3">NIES-2499</strain>
    </source>
</reference>
<organism evidence="2 3">
    <name type="scientific">Chlamydomonas eustigma</name>
    <dbReference type="NCBI Taxonomy" id="1157962"/>
    <lineage>
        <taxon>Eukaryota</taxon>
        <taxon>Viridiplantae</taxon>
        <taxon>Chlorophyta</taxon>
        <taxon>core chlorophytes</taxon>
        <taxon>Chlorophyceae</taxon>
        <taxon>CS clade</taxon>
        <taxon>Chlamydomonadales</taxon>
        <taxon>Chlamydomonadaceae</taxon>
        <taxon>Chlamydomonas</taxon>
    </lineage>
</organism>
<sequence length="356" mass="38792">MIMKATRVSSGDEARSLTILFGLNYQRVKFKFYPTGSREDLLAGIREVIGAEPDAKLRFTDSTGDIIVLSPSGIPNGAVFHVSVYKGPPQTERFFQNTHSHPTIALPPCPPSPSNSEATPPKTPPNVPPSSSHVRFPAGTSSSSDTVPFSSTASSAAEWRRWAYSEGVDVSNVGTKFRAAFQASGDEAWAVYTPPIPTRGKHYFVIWLPPPRPCCASIGVIPKALCGLLPRHRCIIGDAAYPHMVSLMSLGVKGGARYSDLSAMYPPQSIDLGVYFDMDRRMVVMVPHEDPMNEELAVRFDNVPVPLCFALCSPKHALQGMIRLSAIPSTGVFAGEKACFIKSKHLVGWQNFCLQR</sequence>
<evidence type="ECO:0000256" key="1">
    <source>
        <dbReference type="SAM" id="MobiDB-lite"/>
    </source>
</evidence>
<evidence type="ECO:0000313" key="3">
    <source>
        <dbReference type="Proteomes" id="UP000232323"/>
    </source>
</evidence>
<dbReference type="AlphaFoldDB" id="A0A250X6Y6"/>